<protein>
    <recommendedName>
        <fullName evidence="4">Leucine Rich repeats (2 copies)</fullName>
    </recommendedName>
</protein>
<dbReference type="PANTHER" id="PTHR13318">
    <property type="entry name" value="PARTNER OF PAIRED, ISOFORM B-RELATED"/>
    <property type="match status" value="1"/>
</dbReference>
<keyword evidence="1" id="KW-0812">Transmembrane</keyword>
<dbReference type="SUPFAM" id="SSF52047">
    <property type="entry name" value="RNI-like"/>
    <property type="match status" value="1"/>
</dbReference>
<reference evidence="2 3" key="1">
    <citation type="submission" date="2020-05" db="EMBL/GenBank/DDBJ databases">
        <title>Bremerella alba sp. nov., a novel planctomycete isolated from the surface of the macroalga Fucus spiralis.</title>
        <authorList>
            <person name="Godinho O."/>
            <person name="Botelho R."/>
            <person name="Albuquerque L."/>
            <person name="Wiegand S."/>
            <person name="Da Costa M.S."/>
            <person name="Lobo-Da-Cunha A."/>
            <person name="Jogler C."/>
            <person name="Lage O.M."/>
        </authorList>
    </citation>
    <scope>NUCLEOTIDE SEQUENCE [LARGE SCALE GENOMIC DNA]</scope>
    <source>
        <strain evidence="2 3">FF15</strain>
    </source>
</reference>
<name>A0A7V9A9G8_9BACT</name>
<accession>A0A7V9A9G8</accession>
<dbReference type="EMBL" id="JABRWO010000015">
    <property type="protein sequence ID" value="MBA2117515.1"/>
    <property type="molecule type" value="Genomic_DNA"/>
</dbReference>
<dbReference type="Proteomes" id="UP000551616">
    <property type="component" value="Unassembled WGS sequence"/>
</dbReference>
<dbReference type="InterPro" id="IPR032675">
    <property type="entry name" value="LRR_dom_sf"/>
</dbReference>
<comment type="caution">
    <text evidence="2">The sequence shown here is derived from an EMBL/GenBank/DDBJ whole genome shotgun (WGS) entry which is preliminary data.</text>
</comment>
<evidence type="ECO:0000256" key="1">
    <source>
        <dbReference type="SAM" id="Phobius"/>
    </source>
</evidence>
<sequence length="344" mass="38172">MNPTNESPTKPHRGRWLRFSLRSFMVLIVLLSVPLAWLGQKHARMRIEDEVVDMILAAEGTVIYPHQKEASQDGGFYKSSKNPAPGPKWIRNILGENLFASVQYVWLTNDQVDDELIANLSRLQNLEVVLLNSSSVTDKSIDSLLMVSQLKELTLDADQVSPQAFNRLRTHPIIESLELFGSLASPGQLKQFEPWPQLKHLTLHANMARDEDLLPLLSSTKLQTLTLNFMPQITLKAPKLLARLDSLEELSAIGCSVDDRSVAAIAQMSSLVKLDLFRSDITDNGLPDLKRLTKLEVLSLRETAVTVEGLQALQGMKSLKEIIVSRNQGIPAGKVGSANVVVNN</sequence>
<dbReference type="Pfam" id="PF13516">
    <property type="entry name" value="LRR_6"/>
    <property type="match status" value="1"/>
</dbReference>
<proteinExistence type="predicted"/>
<keyword evidence="1" id="KW-0472">Membrane</keyword>
<keyword evidence="3" id="KW-1185">Reference proteome</keyword>
<evidence type="ECO:0000313" key="3">
    <source>
        <dbReference type="Proteomes" id="UP000551616"/>
    </source>
</evidence>
<dbReference type="GO" id="GO:0019005">
    <property type="term" value="C:SCF ubiquitin ligase complex"/>
    <property type="evidence" value="ECO:0007669"/>
    <property type="project" value="TreeGrafter"/>
</dbReference>
<gene>
    <name evidence="2" type="ORF">HOV93_47140</name>
</gene>
<feature type="transmembrane region" description="Helical" evidence="1">
    <location>
        <begin position="20"/>
        <end position="38"/>
    </location>
</feature>
<keyword evidence="1" id="KW-1133">Transmembrane helix</keyword>
<evidence type="ECO:0000313" key="2">
    <source>
        <dbReference type="EMBL" id="MBA2117515.1"/>
    </source>
</evidence>
<dbReference type="RefSeq" id="WP_207398887.1">
    <property type="nucleotide sequence ID" value="NZ_JABRWO010000015.1"/>
</dbReference>
<dbReference type="GO" id="GO:0031146">
    <property type="term" value="P:SCF-dependent proteasomal ubiquitin-dependent protein catabolic process"/>
    <property type="evidence" value="ECO:0007669"/>
    <property type="project" value="TreeGrafter"/>
</dbReference>
<dbReference type="AlphaFoldDB" id="A0A7V9A9G8"/>
<evidence type="ECO:0008006" key="4">
    <source>
        <dbReference type="Google" id="ProtNLM"/>
    </source>
</evidence>
<dbReference type="Gene3D" id="3.80.10.10">
    <property type="entry name" value="Ribonuclease Inhibitor"/>
    <property type="match status" value="2"/>
</dbReference>
<organism evidence="2 3">
    <name type="scientific">Bremerella alba</name>
    <dbReference type="NCBI Taxonomy" id="980252"/>
    <lineage>
        <taxon>Bacteria</taxon>
        <taxon>Pseudomonadati</taxon>
        <taxon>Planctomycetota</taxon>
        <taxon>Planctomycetia</taxon>
        <taxon>Pirellulales</taxon>
        <taxon>Pirellulaceae</taxon>
        <taxon>Bremerella</taxon>
    </lineage>
</organism>
<dbReference type="InterPro" id="IPR001611">
    <property type="entry name" value="Leu-rich_rpt"/>
</dbReference>